<dbReference type="Proteomes" id="UP000008141">
    <property type="component" value="Unassembled WGS sequence"/>
</dbReference>
<evidence type="ECO:0000313" key="3">
    <source>
        <dbReference type="Proteomes" id="UP000008141"/>
    </source>
</evidence>
<evidence type="ECO:0000313" key="2">
    <source>
        <dbReference type="EMBL" id="EFN54716.1"/>
    </source>
</evidence>
<organism evidence="3">
    <name type="scientific">Chlorella variabilis</name>
    <name type="common">Green alga</name>
    <dbReference type="NCBI Taxonomy" id="554065"/>
    <lineage>
        <taxon>Eukaryota</taxon>
        <taxon>Viridiplantae</taxon>
        <taxon>Chlorophyta</taxon>
        <taxon>core chlorophytes</taxon>
        <taxon>Trebouxiophyceae</taxon>
        <taxon>Chlorellales</taxon>
        <taxon>Chlorellaceae</taxon>
        <taxon>Chlorella clade</taxon>
        <taxon>Chlorella</taxon>
    </lineage>
</organism>
<evidence type="ECO:0000256" key="1">
    <source>
        <dbReference type="SAM" id="SignalP"/>
    </source>
</evidence>
<feature type="chain" id="PRO_5003156233" evidence="1">
    <location>
        <begin position="23"/>
        <end position="167"/>
    </location>
</feature>
<gene>
    <name evidence="2" type="ORF">CHLNCDRAFT_53061</name>
</gene>
<dbReference type="GeneID" id="17353919"/>
<dbReference type="KEGG" id="cvr:CHLNCDRAFT_53061"/>
<keyword evidence="1" id="KW-0732">Signal</keyword>
<sequence length="167" mass="18070">MPASRHLGLSLALLAFLAACQCAPLEDNETTIQMKGSAAMARGRRTVPDSQVAAAAASAREVAGYFTEARVVKLMQKNPLLIPPSLAKPMGKTRAAACKEVRLMGLSRKVKVAMCNSTIPFPTASAMAHLEMERKLKRMVPLGKGKVPPTSSEWVPGRPVPKPWRFY</sequence>
<keyword evidence="3" id="KW-1185">Reference proteome</keyword>
<dbReference type="PROSITE" id="PS51257">
    <property type="entry name" value="PROKAR_LIPOPROTEIN"/>
    <property type="match status" value="1"/>
</dbReference>
<proteinExistence type="predicted"/>
<feature type="signal peptide" evidence="1">
    <location>
        <begin position="1"/>
        <end position="22"/>
    </location>
</feature>
<dbReference type="EMBL" id="GL433847">
    <property type="protein sequence ID" value="EFN54716.1"/>
    <property type="molecule type" value="Genomic_DNA"/>
</dbReference>
<dbReference type="InParanoid" id="E1ZI44"/>
<reference evidence="2 3" key="1">
    <citation type="journal article" date="2010" name="Plant Cell">
        <title>The Chlorella variabilis NC64A genome reveals adaptation to photosymbiosis, coevolution with viruses, and cryptic sex.</title>
        <authorList>
            <person name="Blanc G."/>
            <person name="Duncan G."/>
            <person name="Agarkova I."/>
            <person name="Borodovsky M."/>
            <person name="Gurnon J."/>
            <person name="Kuo A."/>
            <person name="Lindquist E."/>
            <person name="Lucas S."/>
            <person name="Pangilinan J."/>
            <person name="Polle J."/>
            <person name="Salamov A."/>
            <person name="Terry A."/>
            <person name="Yamada T."/>
            <person name="Dunigan D.D."/>
            <person name="Grigoriev I.V."/>
            <person name="Claverie J.M."/>
            <person name="Van Etten J.L."/>
        </authorList>
    </citation>
    <scope>NUCLEOTIDE SEQUENCE [LARGE SCALE GENOMIC DNA]</scope>
    <source>
        <strain evidence="2 3">NC64A</strain>
    </source>
</reference>
<dbReference type="AlphaFoldDB" id="E1ZI44"/>
<dbReference type="RefSeq" id="XP_005846818.1">
    <property type="nucleotide sequence ID" value="XM_005846756.1"/>
</dbReference>
<protein>
    <submittedName>
        <fullName evidence="2">Uncharacterized protein</fullName>
    </submittedName>
</protein>
<dbReference type="OrthoDB" id="517593at2759"/>
<accession>E1ZI44</accession>
<name>E1ZI44_CHLVA</name>